<evidence type="ECO:0000313" key="3">
    <source>
        <dbReference type="Proteomes" id="UP000549394"/>
    </source>
</evidence>
<comment type="caution">
    <text evidence="2">The sequence shown here is derived from an EMBL/GenBank/DDBJ whole genome shotgun (WGS) entry which is preliminary data.</text>
</comment>
<keyword evidence="3" id="KW-1185">Reference proteome</keyword>
<name>A0A7I8VE84_9ANNE</name>
<proteinExistence type="predicted"/>
<sequence>MDKHVKYVICKNGHNVCIDCLTSNHESNEISVDHFVCPTCNKPSDSQDNDQNAEHYYIKASEQLKLEVLTHLDKNKLDMNRELRKLNTEAADELKIIMERQAVQRAEIIEFFNKRGRNAQELLDNITSSSKKFTESKSGKNDSECSELISKFQKRLHDLQKEILENRVFYQRDHKRNKFKNSTVSIIDYQQPIIETKIYLNKFPRKVIVSKNEFYAFTSEIEPWRNRIYKLSNNESNYCVKCAVEDLSIDEENEDIYFLCPMLQNNYQRDKILLKVGALEKRPEIVVFKTFSTLESFKNVQFKNSICFSTFENFWIFNKKERSLKLLKFSNWIQNFKIIGDNAYILQQDKKVYRIDSENKLTSTIDVMLSIGDFSIREDIINKLDIGNILLTDIDYVFIVDPIANLARYYHHQKIFEDGRITSYLLTDDKVIFCLRNKIKPGELIFKHYERKIN</sequence>
<evidence type="ECO:0000313" key="2">
    <source>
        <dbReference type="EMBL" id="CAD5114563.1"/>
    </source>
</evidence>
<protein>
    <submittedName>
        <fullName evidence="2">Uncharacterized protein</fullName>
    </submittedName>
</protein>
<dbReference type="EMBL" id="CAJFCJ010000005">
    <property type="protein sequence ID" value="CAD5114563.1"/>
    <property type="molecule type" value="Genomic_DNA"/>
</dbReference>
<dbReference type="AlphaFoldDB" id="A0A7I8VE84"/>
<feature type="coiled-coil region" evidence="1">
    <location>
        <begin position="69"/>
        <end position="100"/>
    </location>
</feature>
<gene>
    <name evidence="2" type="ORF">DGYR_LOCUS3391</name>
</gene>
<accession>A0A7I8VE84</accession>
<evidence type="ECO:0000256" key="1">
    <source>
        <dbReference type="SAM" id="Coils"/>
    </source>
</evidence>
<keyword evidence="1" id="KW-0175">Coiled coil</keyword>
<dbReference type="Proteomes" id="UP000549394">
    <property type="component" value="Unassembled WGS sequence"/>
</dbReference>
<organism evidence="2 3">
    <name type="scientific">Dimorphilus gyrociliatus</name>
    <dbReference type="NCBI Taxonomy" id="2664684"/>
    <lineage>
        <taxon>Eukaryota</taxon>
        <taxon>Metazoa</taxon>
        <taxon>Spiralia</taxon>
        <taxon>Lophotrochozoa</taxon>
        <taxon>Annelida</taxon>
        <taxon>Polychaeta</taxon>
        <taxon>Polychaeta incertae sedis</taxon>
        <taxon>Dinophilidae</taxon>
        <taxon>Dimorphilus</taxon>
    </lineage>
</organism>
<reference evidence="2 3" key="1">
    <citation type="submission" date="2020-08" db="EMBL/GenBank/DDBJ databases">
        <authorList>
            <person name="Hejnol A."/>
        </authorList>
    </citation>
    <scope>NUCLEOTIDE SEQUENCE [LARGE SCALE GENOMIC DNA]</scope>
</reference>